<comment type="caution">
    <text evidence="1">The sequence shown here is derived from an EMBL/GenBank/DDBJ whole genome shotgun (WGS) entry which is preliminary data.</text>
</comment>
<dbReference type="Proteomes" id="UP000030392">
    <property type="component" value="Unassembled WGS sequence"/>
</dbReference>
<dbReference type="AlphaFoldDB" id="A0A0A2C4F8"/>
<gene>
    <name evidence="1" type="ORF">EV03_2173</name>
</gene>
<evidence type="ECO:0000313" key="2">
    <source>
        <dbReference type="Proteomes" id="UP000030392"/>
    </source>
</evidence>
<organism evidence="1 2">
    <name type="scientific">Prochlorococcus marinus str. PAC1</name>
    <dbReference type="NCBI Taxonomy" id="59924"/>
    <lineage>
        <taxon>Bacteria</taxon>
        <taxon>Bacillati</taxon>
        <taxon>Cyanobacteriota</taxon>
        <taxon>Cyanophyceae</taxon>
        <taxon>Synechococcales</taxon>
        <taxon>Prochlorococcaceae</taxon>
        <taxon>Prochlorococcus</taxon>
    </lineage>
</organism>
<reference evidence="2" key="1">
    <citation type="journal article" date="2014" name="Sci. Data">
        <title>Genomes of diverse isolates of the marine cyanobacterium Prochlorococcus.</title>
        <authorList>
            <person name="Biller S."/>
            <person name="Berube P."/>
            <person name="Thompson J."/>
            <person name="Kelly L."/>
            <person name="Roggensack S."/>
            <person name="Awad L."/>
            <person name="Roache-Johnson K."/>
            <person name="Ding H."/>
            <person name="Giovannoni S.J."/>
            <person name="Moore L.R."/>
            <person name="Chisholm S.W."/>
        </authorList>
    </citation>
    <scope>NUCLEOTIDE SEQUENCE [LARGE SCALE GENOMIC DNA]</scope>
    <source>
        <strain evidence="2">PAC1</strain>
    </source>
</reference>
<protein>
    <submittedName>
        <fullName evidence="1">Uncharacterized protein</fullName>
    </submittedName>
</protein>
<accession>A0A0A2C4F8</accession>
<sequence length="47" mass="5717">MASSFVNQYLREKLKMEINKIYILFLCLKKRVFWYEILFPPGFVLSV</sequence>
<evidence type="ECO:0000313" key="1">
    <source>
        <dbReference type="EMBL" id="KGG19785.1"/>
    </source>
</evidence>
<name>A0A0A2C4F8_PROMR</name>
<proteinExistence type="predicted"/>
<dbReference type="EMBL" id="JNAX01000015">
    <property type="protein sequence ID" value="KGG19785.1"/>
    <property type="molecule type" value="Genomic_DNA"/>
</dbReference>